<evidence type="ECO:0000256" key="10">
    <source>
        <dbReference type="HAMAP-Rule" id="MF_01820"/>
    </source>
</evidence>
<dbReference type="NCBIfam" id="TIGR00157">
    <property type="entry name" value="ribosome small subunit-dependent GTPase A"/>
    <property type="match status" value="1"/>
</dbReference>
<dbReference type="EMBL" id="CP026538">
    <property type="protein sequence ID" value="QAZ66426.1"/>
    <property type="molecule type" value="Genomic_DNA"/>
</dbReference>
<feature type="binding site" evidence="10">
    <location>
        <position position="285"/>
    </location>
    <ligand>
        <name>Zn(2+)</name>
        <dbReference type="ChEBI" id="CHEBI:29105"/>
    </ligand>
</feature>
<evidence type="ECO:0000313" key="14">
    <source>
        <dbReference type="Proteomes" id="UP000293296"/>
    </source>
</evidence>
<dbReference type="RefSeq" id="WP_129349682.1">
    <property type="nucleotide sequence ID" value="NZ_CP026538.1"/>
</dbReference>
<dbReference type="PROSITE" id="PS50936">
    <property type="entry name" value="ENGC_GTPASE"/>
    <property type="match status" value="1"/>
</dbReference>
<feature type="binding site" evidence="10">
    <location>
        <position position="280"/>
    </location>
    <ligand>
        <name>Zn(2+)</name>
        <dbReference type="ChEBI" id="CHEBI:29105"/>
    </ligand>
</feature>
<keyword evidence="14" id="KW-1185">Reference proteome</keyword>
<comment type="subunit">
    <text evidence="10">Monomer. Associates with 30S ribosomal subunit, binds 16S rRNA.</text>
</comment>
<dbReference type="KEGG" id="dcb:C3Y92_03865"/>
<dbReference type="GO" id="GO:0019843">
    <property type="term" value="F:rRNA binding"/>
    <property type="evidence" value="ECO:0007669"/>
    <property type="project" value="UniProtKB-KW"/>
</dbReference>
<dbReference type="InterPro" id="IPR030378">
    <property type="entry name" value="G_CP_dom"/>
</dbReference>
<dbReference type="GO" id="GO:0046872">
    <property type="term" value="F:metal ion binding"/>
    <property type="evidence" value="ECO:0007669"/>
    <property type="project" value="UniProtKB-KW"/>
</dbReference>
<feature type="binding site" evidence="10">
    <location>
        <position position="287"/>
    </location>
    <ligand>
        <name>Zn(2+)</name>
        <dbReference type="ChEBI" id="CHEBI:29105"/>
    </ligand>
</feature>
<dbReference type="GO" id="GO:0042274">
    <property type="term" value="P:ribosomal small subunit biogenesis"/>
    <property type="evidence" value="ECO:0007669"/>
    <property type="project" value="UniProtKB-UniRule"/>
</dbReference>
<dbReference type="AlphaFoldDB" id="A0A4P6HIQ4"/>
<dbReference type="Gene3D" id="3.40.50.300">
    <property type="entry name" value="P-loop containing nucleotide triphosphate hydrolases"/>
    <property type="match status" value="1"/>
</dbReference>
<keyword evidence="9 10" id="KW-0342">GTP-binding</keyword>
<evidence type="ECO:0000259" key="11">
    <source>
        <dbReference type="PROSITE" id="PS50936"/>
    </source>
</evidence>
<dbReference type="Proteomes" id="UP000293296">
    <property type="component" value="Chromosome"/>
</dbReference>
<dbReference type="PANTHER" id="PTHR32120">
    <property type="entry name" value="SMALL RIBOSOMAL SUBUNIT BIOGENESIS GTPASE RSGA"/>
    <property type="match status" value="1"/>
</dbReference>
<dbReference type="InterPro" id="IPR004881">
    <property type="entry name" value="Ribosome_biogen_GTPase_RsgA"/>
</dbReference>
<organism evidence="13 14">
    <name type="scientific">Solidesulfovibrio carbinolicus</name>
    <dbReference type="NCBI Taxonomy" id="296842"/>
    <lineage>
        <taxon>Bacteria</taxon>
        <taxon>Pseudomonadati</taxon>
        <taxon>Thermodesulfobacteriota</taxon>
        <taxon>Desulfovibrionia</taxon>
        <taxon>Desulfovibrionales</taxon>
        <taxon>Desulfovibrionaceae</taxon>
        <taxon>Solidesulfovibrio</taxon>
    </lineage>
</organism>
<evidence type="ECO:0000256" key="8">
    <source>
        <dbReference type="ARBA" id="ARBA00022884"/>
    </source>
</evidence>
<keyword evidence="3 10" id="KW-0479">Metal-binding</keyword>
<dbReference type="CDD" id="cd01854">
    <property type="entry name" value="YjeQ_EngC"/>
    <property type="match status" value="1"/>
</dbReference>
<name>A0A4P6HIQ4_9BACT</name>
<feature type="binding site" evidence="10">
    <location>
        <position position="293"/>
    </location>
    <ligand>
        <name>Zn(2+)</name>
        <dbReference type="ChEBI" id="CHEBI:29105"/>
    </ligand>
</feature>
<keyword evidence="2 10" id="KW-0690">Ribosome biogenesis</keyword>
<dbReference type="InterPro" id="IPR027417">
    <property type="entry name" value="P-loop_NTPase"/>
</dbReference>
<accession>A0A4P6HIQ4</accession>
<reference evidence="13 14" key="1">
    <citation type="submission" date="2018-02" db="EMBL/GenBank/DDBJ databases">
        <title>Genome sequence of Desulfovibrio carbinolicus DSM 3852.</title>
        <authorList>
            <person name="Wilbanks E."/>
            <person name="Skennerton C.T."/>
            <person name="Orphan V.J."/>
        </authorList>
    </citation>
    <scope>NUCLEOTIDE SEQUENCE [LARGE SCALE GENOMIC DNA]</scope>
    <source>
        <strain evidence="13 14">DSM 3852</strain>
    </source>
</reference>
<keyword evidence="8 10" id="KW-0694">RNA-binding</keyword>
<feature type="binding site" evidence="10">
    <location>
        <begin position="147"/>
        <end position="150"/>
    </location>
    <ligand>
        <name>GTP</name>
        <dbReference type="ChEBI" id="CHEBI:37565"/>
    </ligand>
</feature>
<evidence type="ECO:0000256" key="1">
    <source>
        <dbReference type="ARBA" id="ARBA00022490"/>
    </source>
</evidence>
<keyword evidence="5 10" id="KW-0547">Nucleotide-binding</keyword>
<keyword evidence="1 10" id="KW-0963">Cytoplasm</keyword>
<comment type="subcellular location">
    <subcellularLocation>
        <location evidence="10">Cytoplasm</location>
    </subcellularLocation>
</comment>
<feature type="domain" description="CP-type G" evidence="12">
    <location>
        <begin position="102"/>
        <end position="257"/>
    </location>
</feature>
<evidence type="ECO:0000256" key="6">
    <source>
        <dbReference type="ARBA" id="ARBA00022801"/>
    </source>
</evidence>
<dbReference type="GO" id="GO:0005525">
    <property type="term" value="F:GTP binding"/>
    <property type="evidence" value="ECO:0007669"/>
    <property type="project" value="UniProtKB-UniRule"/>
</dbReference>
<dbReference type="PANTHER" id="PTHR32120:SF10">
    <property type="entry name" value="SMALL RIBOSOMAL SUBUNIT BIOGENESIS GTPASE RSGA"/>
    <property type="match status" value="1"/>
</dbReference>
<dbReference type="OrthoDB" id="9809485at2"/>
<dbReference type="Gene3D" id="1.10.40.50">
    <property type="entry name" value="Probable gtpase engc, domain 3"/>
    <property type="match status" value="1"/>
</dbReference>
<evidence type="ECO:0000256" key="4">
    <source>
        <dbReference type="ARBA" id="ARBA00022730"/>
    </source>
</evidence>
<keyword evidence="7 10" id="KW-0862">Zinc</keyword>
<sequence length="349" mass="37042">MAMQQLGFLVWHEEKARSMGLETNAIARVSAVDRGLYRVWDRTGETSAVLAGRLAHEAGCGEDLPCVGDFVAVRGQDGLRVIEAVLPRRTVLRRKAAGPGTDSQLIAAGVDLAFVVQASRYDYNPRRLERYLAMASAGGVAVTVLLTKADLASPGELAVQMAKLEETARVPVLSVSAATGEGLDALAGLLVPGLTCCLLGSSGVGKTTLVNRLLGREAFAVRATSGTGEGVHTTTRRQMVRLEGGALLIDTPGMRELGLLGDDEGRLGGYGDIEALARGCRFADCRHQGEPGCAVRAAVETGELEASRLEAWGRLGREAAFNAMTLGQRRQKDKAFGRMVKSVKQGLRK</sequence>
<feature type="domain" description="EngC GTPase" evidence="11">
    <location>
        <begin position="108"/>
        <end position="255"/>
    </location>
</feature>
<comment type="similarity">
    <text evidence="10">Belongs to the TRAFAC class YlqF/YawG GTPase family. RsgA subfamily.</text>
</comment>
<dbReference type="HAMAP" id="MF_01820">
    <property type="entry name" value="GTPase_RsgA"/>
    <property type="match status" value="1"/>
</dbReference>
<evidence type="ECO:0000256" key="7">
    <source>
        <dbReference type="ARBA" id="ARBA00022833"/>
    </source>
</evidence>
<evidence type="ECO:0000256" key="3">
    <source>
        <dbReference type="ARBA" id="ARBA00022723"/>
    </source>
</evidence>
<dbReference type="Pfam" id="PF03193">
    <property type="entry name" value="RsgA_GTPase"/>
    <property type="match status" value="1"/>
</dbReference>
<dbReference type="PROSITE" id="PS51721">
    <property type="entry name" value="G_CP"/>
    <property type="match status" value="1"/>
</dbReference>
<evidence type="ECO:0000313" key="13">
    <source>
        <dbReference type="EMBL" id="QAZ66426.1"/>
    </source>
</evidence>
<gene>
    <name evidence="10 13" type="primary">rsgA</name>
    <name evidence="13" type="ORF">C3Y92_03865</name>
</gene>
<evidence type="ECO:0000256" key="9">
    <source>
        <dbReference type="ARBA" id="ARBA00023134"/>
    </source>
</evidence>
<protein>
    <recommendedName>
        <fullName evidence="10">Small ribosomal subunit biogenesis GTPase RsgA</fullName>
        <ecNumber evidence="10">3.6.1.-</ecNumber>
    </recommendedName>
</protein>
<evidence type="ECO:0000256" key="5">
    <source>
        <dbReference type="ARBA" id="ARBA00022741"/>
    </source>
</evidence>
<evidence type="ECO:0000256" key="2">
    <source>
        <dbReference type="ARBA" id="ARBA00022517"/>
    </source>
</evidence>
<dbReference type="InterPro" id="IPR010914">
    <property type="entry name" value="RsgA_GTPase_dom"/>
</dbReference>
<comment type="cofactor">
    <cofactor evidence="10">
        <name>Zn(2+)</name>
        <dbReference type="ChEBI" id="CHEBI:29105"/>
    </cofactor>
    <text evidence="10">Binds 1 zinc ion per subunit.</text>
</comment>
<evidence type="ECO:0000259" key="12">
    <source>
        <dbReference type="PROSITE" id="PS51721"/>
    </source>
</evidence>
<dbReference type="GO" id="GO:0003924">
    <property type="term" value="F:GTPase activity"/>
    <property type="evidence" value="ECO:0007669"/>
    <property type="project" value="UniProtKB-UniRule"/>
</dbReference>
<feature type="binding site" evidence="10">
    <location>
        <begin position="200"/>
        <end position="208"/>
    </location>
    <ligand>
        <name>GTP</name>
        <dbReference type="ChEBI" id="CHEBI:37565"/>
    </ligand>
</feature>
<dbReference type="GO" id="GO:0005737">
    <property type="term" value="C:cytoplasm"/>
    <property type="evidence" value="ECO:0007669"/>
    <property type="project" value="UniProtKB-SubCell"/>
</dbReference>
<dbReference type="SUPFAM" id="SSF52540">
    <property type="entry name" value="P-loop containing nucleoside triphosphate hydrolases"/>
    <property type="match status" value="1"/>
</dbReference>
<comment type="function">
    <text evidence="10">One of several proteins that assist in the late maturation steps of the functional core of the 30S ribosomal subunit. Helps release RbfA from mature subunits. May play a role in the assembly of ribosomal proteins into the subunit. Circularly permuted GTPase that catalyzes slow GTP hydrolysis, GTPase activity is stimulated by the 30S ribosomal subunit.</text>
</comment>
<proteinExistence type="inferred from homology"/>
<dbReference type="EC" id="3.6.1.-" evidence="10"/>
<keyword evidence="4 10" id="KW-0699">rRNA-binding</keyword>
<keyword evidence="6 10" id="KW-0378">Hydrolase</keyword>